<keyword evidence="3" id="KW-1185">Reference proteome</keyword>
<dbReference type="HOGENOM" id="CLU_1263322_0_0_1"/>
<dbReference type="AlphaFoldDB" id="A0A0E0LRQ3"/>
<dbReference type="Proteomes" id="UP000026962">
    <property type="component" value="Chromosome 8"/>
</dbReference>
<protein>
    <submittedName>
        <fullName evidence="2">Uncharacterized protein</fullName>
    </submittedName>
</protein>
<proteinExistence type="predicted"/>
<name>A0A0E0LRQ3_ORYPU</name>
<reference evidence="2" key="2">
    <citation type="submission" date="2018-05" db="EMBL/GenBank/DDBJ databases">
        <title>OpunRS2 (Oryza punctata Reference Sequence Version 2).</title>
        <authorList>
            <person name="Zhang J."/>
            <person name="Kudrna D."/>
            <person name="Lee S."/>
            <person name="Talag J."/>
            <person name="Welchert J."/>
            <person name="Wing R.A."/>
        </authorList>
    </citation>
    <scope>NUCLEOTIDE SEQUENCE [LARGE SCALE GENOMIC DNA]</scope>
</reference>
<feature type="compositionally biased region" description="Acidic residues" evidence="1">
    <location>
        <begin position="16"/>
        <end position="26"/>
    </location>
</feature>
<reference evidence="2" key="1">
    <citation type="submission" date="2015-04" db="UniProtKB">
        <authorList>
            <consortium name="EnsemblPlants"/>
        </authorList>
    </citation>
    <scope>IDENTIFICATION</scope>
</reference>
<evidence type="ECO:0000313" key="2">
    <source>
        <dbReference type="EnsemblPlants" id="OPUNC08G04140.1"/>
    </source>
</evidence>
<dbReference type="Gramene" id="OPUNC08G04140.1">
    <property type="protein sequence ID" value="OPUNC08G04140.1"/>
    <property type="gene ID" value="OPUNC08G04140"/>
</dbReference>
<feature type="region of interest" description="Disordered" evidence="1">
    <location>
        <begin position="1"/>
        <end position="27"/>
    </location>
</feature>
<organism evidence="2">
    <name type="scientific">Oryza punctata</name>
    <name type="common">Red rice</name>
    <dbReference type="NCBI Taxonomy" id="4537"/>
    <lineage>
        <taxon>Eukaryota</taxon>
        <taxon>Viridiplantae</taxon>
        <taxon>Streptophyta</taxon>
        <taxon>Embryophyta</taxon>
        <taxon>Tracheophyta</taxon>
        <taxon>Spermatophyta</taxon>
        <taxon>Magnoliopsida</taxon>
        <taxon>Liliopsida</taxon>
        <taxon>Poales</taxon>
        <taxon>Poaceae</taxon>
        <taxon>BOP clade</taxon>
        <taxon>Oryzoideae</taxon>
        <taxon>Oryzeae</taxon>
        <taxon>Oryzinae</taxon>
        <taxon>Oryza</taxon>
    </lineage>
</organism>
<sequence length="219" mass="23987">MASSSPSLISTTTNTNEEEECDDDDCSSSIRSMGLWRQDNRVTVSQSMGWDVVEVAVVDVAEVEVAKLHGGQGAPRSGHVRTEGVVDRGVQPCAEDENGDKIVAVVGEDDAEELMLPNCRGRDITPGLPSPRMTRDECEQADEGCRCVNYGEDNENNEAAAQRATQLQLQVDVEVCRRWALDQVIRPTAQYNTRVRDDAQTVVDDNIVEEDQSSVDDDG</sequence>
<evidence type="ECO:0000313" key="3">
    <source>
        <dbReference type="Proteomes" id="UP000026962"/>
    </source>
</evidence>
<evidence type="ECO:0000256" key="1">
    <source>
        <dbReference type="SAM" id="MobiDB-lite"/>
    </source>
</evidence>
<accession>A0A0E0LRQ3</accession>
<dbReference type="EnsemblPlants" id="OPUNC08G04140.1">
    <property type="protein sequence ID" value="OPUNC08G04140.1"/>
    <property type="gene ID" value="OPUNC08G04140"/>
</dbReference>